<evidence type="ECO:0000256" key="8">
    <source>
        <dbReference type="ARBA" id="ARBA00022989"/>
    </source>
</evidence>
<evidence type="ECO:0000256" key="7">
    <source>
        <dbReference type="ARBA" id="ARBA00022692"/>
    </source>
</evidence>
<dbReference type="Pfam" id="PF04973">
    <property type="entry name" value="NMN_transporter"/>
    <property type="match status" value="1"/>
</dbReference>
<dbReference type="PANTHER" id="PTHR36122">
    <property type="entry name" value="NICOTINAMIDE RIBOSIDE TRANSPORTER PNUC"/>
    <property type="match status" value="1"/>
</dbReference>
<keyword evidence="12" id="KW-1185">Reference proteome</keyword>
<dbReference type="AlphaFoldDB" id="A0A1S1MT50"/>
<organism evidence="11 12">
    <name type="scientific">Pseudoalteromonas amylolytica</name>
    <dbReference type="NCBI Taxonomy" id="1859457"/>
    <lineage>
        <taxon>Bacteria</taxon>
        <taxon>Pseudomonadati</taxon>
        <taxon>Pseudomonadota</taxon>
        <taxon>Gammaproteobacteria</taxon>
        <taxon>Alteromonadales</taxon>
        <taxon>Pseudoalteromonadaceae</taxon>
        <taxon>Pseudoalteromonas</taxon>
    </lineage>
</organism>
<sequence>MLSTFVTLPYWEYTAVLFALLYLVLAIKEHNGCWAFGFFSTFMYAVMYWQGALFVESLLHGYYMLMSFVGWWMWRQGFNNNKLPICSWPLKLHMLLVFVAASLAIMVALLAKVAGYYIQVAYIDFLTVFFSILATYLLVNKVLENWLYWIVINTATMYLLLVKGYYATLLLSVVYTLMACWGYKCWYESYEYRQGKSLGKL</sequence>
<keyword evidence="6" id="KW-1003">Cell membrane</keyword>
<feature type="transmembrane region" description="Helical" evidence="10">
    <location>
        <begin position="32"/>
        <end position="51"/>
    </location>
</feature>
<evidence type="ECO:0000256" key="4">
    <source>
        <dbReference type="ARBA" id="ARBA00017522"/>
    </source>
</evidence>
<keyword evidence="5" id="KW-0813">Transport</keyword>
<accession>A0A1S1MT50</accession>
<evidence type="ECO:0000313" key="12">
    <source>
        <dbReference type="Proteomes" id="UP000179786"/>
    </source>
</evidence>
<evidence type="ECO:0000256" key="6">
    <source>
        <dbReference type="ARBA" id="ARBA00022475"/>
    </source>
</evidence>
<feature type="transmembrane region" description="Helical" evidence="10">
    <location>
        <begin position="57"/>
        <end position="74"/>
    </location>
</feature>
<gene>
    <name evidence="11" type="ORF">BET10_06200</name>
</gene>
<dbReference type="STRING" id="1859457.BET10_06200"/>
<comment type="function">
    <text evidence="1">Required for nicotinamide riboside transport across the inner membrane.</text>
</comment>
<keyword evidence="9 10" id="KW-0472">Membrane</keyword>
<keyword evidence="8 10" id="KW-1133">Transmembrane helix</keyword>
<dbReference type="OrthoDB" id="9791248at2"/>
<evidence type="ECO:0000256" key="5">
    <source>
        <dbReference type="ARBA" id="ARBA00022448"/>
    </source>
</evidence>
<dbReference type="GO" id="GO:0005886">
    <property type="term" value="C:plasma membrane"/>
    <property type="evidence" value="ECO:0007669"/>
    <property type="project" value="UniProtKB-SubCell"/>
</dbReference>
<feature type="transmembrane region" description="Helical" evidence="10">
    <location>
        <begin position="120"/>
        <end position="139"/>
    </location>
</feature>
<dbReference type="NCBIfam" id="TIGR01528">
    <property type="entry name" value="NMN_trans_PnuC"/>
    <property type="match status" value="1"/>
</dbReference>
<evidence type="ECO:0000256" key="10">
    <source>
        <dbReference type="SAM" id="Phobius"/>
    </source>
</evidence>
<reference evidence="11 12" key="1">
    <citation type="submission" date="2016-09" db="EMBL/GenBank/DDBJ databases">
        <title>Pseudoalteromonas amylolytica sp. nov., isolated from the surface seawater.</title>
        <authorList>
            <person name="Wu Y.-H."/>
            <person name="Cheng H."/>
            <person name="Jin X.-B."/>
            <person name="Wang C.-S."/>
            <person name="Xu X.-W."/>
        </authorList>
    </citation>
    <scope>NUCLEOTIDE SEQUENCE [LARGE SCALE GENOMIC DNA]</scope>
    <source>
        <strain evidence="11 12">JW1</strain>
    </source>
</reference>
<comment type="caution">
    <text evidence="11">The sequence shown here is derived from an EMBL/GenBank/DDBJ whole genome shotgun (WGS) entry which is preliminary data.</text>
</comment>
<protein>
    <recommendedName>
        <fullName evidence="4">Nicotinamide riboside transporter PnuC</fullName>
    </recommendedName>
</protein>
<comment type="subcellular location">
    <subcellularLocation>
        <location evidence="2">Cell membrane</location>
        <topology evidence="2">Multi-pass membrane protein</topology>
    </subcellularLocation>
</comment>
<dbReference type="EMBL" id="MKJU01000022">
    <property type="protein sequence ID" value="OHU91929.1"/>
    <property type="molecule type" value="Genomic_DNA"/>
</dbReference>
<comment type="similarity">
    <text evidence="3">Belongs to the nicotinamide ribonucleoside (NR) uptake permease (TC 4.B.1) family.</text>
</comment>
<dbReference type="PANTHER" id="PTHR36122:SF2">
    <property type="entry name" value="NICOTINAMIDE RIBOSIDE TRANSPORTER PNUC"/>
    <property type="match status" value="1"/>
</dbReference>
<feature type="transmembrane region" description="Helical" evidence="10">
    <location>
        <begin position="95"/>
        <end position="114"/>
    </location>
</feature>
<dbReference type="InterPro" id="IPR006419">
    <property type="entry name" value="NMN_transpt_PnuC"/>
</dbReference>
<proteinExistence type="inferred from homology"/>
<evidence type="ECO:0000313" key="11">
    <source>
        <dbReference type="EMBL" id="OHU91929.1"/>
    </source>
</evidence>
<evidence type="ECO:0000256" key="9">
    <source>
        <dbReference type="ARBA" id="ARBA00023136"/>
    </source>
</evidence>
<keyword evidence="7 10" id="KW-0812">Transmembrane</keyword>
<feature type="transmembrane region" description="Helical" evidence="10">
    <location>
        <begin position="146"/>
        <end position="162"/>
    </location>
</feature>
<name>A0A1S1MT50_9GAMM</name>
<evidence type="ECO:0000256" key="1">
    <source>
        <dbReference type="ARBA" id="ARBA00002672"/>
    </source>
</evidence>
<evidence type="ECO:0000256" key="2">
    <source>
        <dbReference type="ARBA" id="ARBA00004651"/>
    </source>
</evidence>
<feature type="transmembrane region" description="Helical" evidence="10">
    <location>
        <begin position="6"/>
        <end position="25"/>
    </location>
</feature>
<dbReference type="Proteomes" id="UP000179786">
    <property type="component" value="Unassembled WGS sequence"/>
</dbReference>
<evidence type="ECO:0000256" key="3">
    <source>
        <dbReference type="ARBA" id="ARBA00006669"/>
    </source>
</evidence>
<dbReference type="GO" id="GO:0034257">
    <property type="term" value="F:nicotinamide riboside transmembrane transporter activity"/>
    <property type="evidence" value="ECO:0007669"/>
    <property type="project" value="InterPro"/>
</dbReference>